<dbReference type="InterPro" id="IPR011545">
    <property type="entry name" value="DEAD/DEAH_box_helicase_dom"/>
</dbReference>
<dbReference type="InterPro" id="IPR052511">
    <property type="entry name" value="ATP-dep_Helicase"/>
</dbReference>
<dbReference type="InterPro" id="IPR014001">
    <property type="entry name" value="Helicase_ATP-bd"/>
</dbReference>
<organism evidence="2 3">
    <name type="scientific">Haloarcula saliterrae</name>
    <dbReference type="NCBI Taxonomy" id="2950534"/>
    <lineage>
        <taxon>Archaea</taxon>
        <taxon>Methanobacteriati</taxon>
        <taxon>Methanobacteriota</taxon>
        <taxon>Stenosarchaea group</taxon>
        <taxon>Halobacteria</taxon>
        <taxon>Halobacteriales</taxon>
        <taxon>Haloarculaceae</taxon>
        <taxon>Haloarcula</taxon>
    </lineage>
</organism>
<dbReference type="Pfam" id="PF00270">
    <property type="entry name" value="DEAD"/>
    <property type="match status" value="1"/>
</dbReference>
<dbReference type="RefSeq" id="WP_310920263.1">
    <property type="nucleotide sequence ID" value="NZ_JAMQON010000004.1"/>
</dbReference>
<name>A0ABU2FE61_9EURY</name>
<dbReference type="InterPro" id="IPR027417">
    <property type="entry name" value="P-loop_NTPase"/>
</dbReference>
<evidence type="ECO:0000259" key="1">
    <source>
        <dbReference type="PROSITE" id="PS51192"/>
    </source>
</evidence>
<gene>
    <name evidence="2" type="primary">cas3</name>
    <name evidence="2" type="ORF">NDI56_14160</name>
</gene>
<dbReference type="SUPFAM" id="SSF52540">
    <property type="entry name" value="P-loop containing nucleoside triphosphate hydrolases"/>
    <property type="match status" value="1"/>
</dbReference>
<reference evidence="2 3" key="1">
    <citation type="submission" date="2022-06" db="EMBL/GenBank/DDBJ databases">
        <title>Haloarcula sp. a new haloarchaeum isolate from saline soil.</title>
        <authorList>
            <person name="Strakova D."/>
            <person name="Galisteo C."/>
            <person name="Sanchez-Porro C."/>
            <person name="Ventosa A."/>
        </authorList>
    </citation>
    <scope>NUCLEOTIDE SEQUENCE [LARGE SCALE GENOMIC DNA]</scope>
    <source>
        <strain evidence="2 3">S1CR25-12</strain>
    </source>
</reference>
<dbReference type="NCBIfam" id="TIGR03158">
    <property type="entry name" value="cas3_cyano"/>
    <property type="match status" value="1"/>
</dbReference>
<comment type="caution">
    <text evidence="2">The sequence shown here is derived from an EMBL/GenBank/DDBJ whole genome shotgun (WGS) entry which is preliminary data.</text>
</comment>
<feature type="domain" description="Helicase ATP-binding" evidence="1">
    <location>
        <begin position="53"/>
        <end position="247"/>
    </location>
</feature>
<dbReference type="PROSITE" id="PS51192">
    <property type="entry name" value="HELICASE_ATP_BIND_1"/>
    <property type="match status" value="1"/>
</dbReference>
<dbReference type="PANTHER" id="PTHR47962:SF5">
    <property type="entry name" value="ATP-DEPENDENT HELICASE LHR-RELATED"/>
    <property type="match status" value="1"/>
</dbReference>
<dbReference type="SMART" id="SM00487">
    <property type="entry name" value="DEXDc"/>
    <property type="match status" value="1"/>
</dbReference>
<accession>A0ABU2FE61</accession>
<evidence type="ECO:0000313" key="3">
    <source>
        <dbReference type="Proteomes" id="UP001259659"/>
    </source>
</evidence>
<sequence length="716" mass="81538">MTQPLSLAGVELCRHTDSDYPVAGTAFKPYAHQQELRELFHTEESFLAVNDSPTGGGKTMSWLAPILERGEHALAIYPTNALIHDQERNLRTEIADNFPEKELGTDTKLVTVTADTLRGEHAERFPTATSNGARLRQLLREDIYHGDSQVILLTNPDIFVMMRRSLYGRPGNPGARTRALNEFQTIVVDEFHRAGRKEQNTLLFLLDEMYALPSYRCALSQIVLLSATPTDWLEDRFENGIQAPYYRVTEQRTTVEQRPFTDTGSSDWGAVMPPVDLDIRSASTFGSADELLNKDWDETREFASRPGKTVFILDGIREVEDVYTRLVDTLDEQEVVRIDGFHRGDLEAKLDQFDVLVSNSAVEVGIDFTVDRLVFSAHDRASFLQRLGRLRTETIRQSARCYIPSTVATMLENRTGSDSVTREALTRILDDAYHNPHDRESFDWRYSAAEAYHHLQRRTRDANPELAEQVRNEGWNRITAHFASESDFTREDLERYIDPIESAVEDTLKWYRGDSLQVLVCDPNGEGREVVRAYDLFYLLRHGDVEFHSREEFQRVVPETHHTTISNTAPYVTGFCTYRGTIPPNEDGYGREVALEATSEIYRWLKTETERTARTPRTIDNLSVQVNVDDGSRRIGGSIDQLREEMVDLDILTYVVDDDPRAVKNQYDLGPFFFLYGLVTDDGLCSIALGTDALYLHCAIQDEAESVDLERFGVDI</sequence>
<dbReference type="EMBL" id="JAMQON010000004">
    <property type="protein sequence ID" value="MDS0260546.1"/>
    <property type="molecule type" value="Genomic_DNA"/>
</dbReference>
<keyword evidence="3" id="KW-1185">Reference proteome</keyword>
<dbReference type="Gene3D" id="3.40.50.300">
    <property type="entry name" value="P-loop containing nucleotide triphosphate hydrolases"/>
    <property type="match status" value="1"/>
</dbReference>
<proteinExistence type="predicted"/>
<evidence type="ECO:0000313" key="2">
    <source>
        <dbReference type="EMBL" id="MDS0260546.1"/>
    </source>
</evidence>
<dbReference type="PANTHER" id="PTHR47962">
    <property type="entry name" value="ATP-DEPENDENT HELICASE LHR-RELATED-RELATED"/>
    <property type="match status" value="1"/>
</dbReference>
<dbReference type="Proteomes" id="UP001259659">
    <property type="component" value="Unassembled WGS sequence"/>
</dbReference>
<protein>
    <submittedName>
        <fullName evidence="2">Type I-D CRISPR-associated helicase Cas3</fullName>
    </submittedName>
</protein>
<dbReference type="InterPro" id="IPR017575">
    <property type="entry name" value="CRISPR-assoc_helicase_Cas3"/>
</dbReference>